<feature type="domain" description="HTH tetR-type" evidence="4">
    <location>
        <begin position="23"/>
        <end position="83"/>
    </location>
</feature>
<evidence type="ECO:0000256" key="2">
    <source>
        <dbReference type="PROSITE-ProRule" id="PRU00335"/>
    </source>
</evidence>
<dbReference type="EMBL" id="RQFU01000019">
    <property type="protein sequence ID" value="TGL19236.1"/>
    <property type="molecule type" value="Genomic_DNA"/>
</dbReference>
<protein>
    <submittedName>
        <fullName evidence="5">TetR/AcrR family transcriptional regulator</fullName>
    </submittedName>
</protein>
<comment type="caution">
    <text evidence="5">The sequence shown here is derived from an EMBL/GenBank/DDBJ whole genome shotgun (WGS) entry which is preliminary data.</text>
</comment>
<evidence type="ECO:0000256" key="1">
    <source>
        <dbReference type="ARBA" id="ARBA00023125"/>
    </source>
</evidence>
<keyword evidence="1 2" id="KW-0238">DNA-binding</keyword>
<sequence>MKENPKKPTSKRKEPTKKTYHHGNLSEALLESAESMIRKDGFESFSLRACAKQAGVAHSAPGHYFKDVSEFLTEVAARAYEKLASRLKYQKTLNQNEDPIYSVLLEYVRFALDEPKIFYMIFHSDRIDRSTTRFQVSGDSALKELVLSIDPDISKRKQNNEKILFAWSFIHGIAMLSIDGPMSPVGGKRKGLELEQVEISVRRLVKVIRNW</sequence>
<dbReference type="InterPro" id="IPR036271">
    <property type="entry name" value="Tet_transcr_reg_TetR-rel_C_sf"/>
</dbReference>
<feature type="compositionally biased region" description="Basic and acidic residues" evidence="3">
    <location>
        <begin position="1"/>
        <end position="17"/>
    </location>
</feature>
<feature type="DNA-binding region" description="H-T-H motif" evidence="2">
    <location>
        <begin position="46"/>
        <end position="65"/>
    </location>
</feature>
<accession>A0ABY2LZQ3</accession>
<proteinExistence type="predicted"/>
<reference evidence="6" key="1">
    <citation type="journal article" date="2019" name="PLoS Negl. Trop. Dis.">
        <title>Revisiting the worldwide diversity of Leptospira species in the environment.</title>
        <authorList>
            <person name="Vincent A.T."/>
            <person name="Schiettekatte O."/>
            <person name="Bourhy P."/>
            <person name="Veyrier F.J."/>
            <person name="Picardeau M."/>
        </authorList>
    </citation>
    <scope>NUCLEOTIDE SEQUENCE [LARGE SCALE GENOMIC DNA]</scope>
    <source>
        <strain evidence="6">201800272</strain>
    </source>
</reference>
<dbReference type="Proteomes" id="UP000298200">
    <property type="component" value="Unassembled WGS sequence"/>
</dbReference>
<dbReference type="RefSeq" id="WP_135636840.1">
    <property type="nucleotide sequence ID" value="NZ_RQFU01000019.1"/>
</dbReference>
<feature type="region of interest" description="Disordered" evidence="3">
    <location>
        <begin position="1"/>
        <end position="21"/>
    </location>
</feature>
<name>A0ABY2LZQ3_9LEPT</name>
<dbReference type="InterPro" id="IPR001647">
    <property type="entry name" value="HTH_TetR"/>
</dbReference>
<dbReference type="SUPFAM" id="SSF48498">
    <property type="entry name" value="Tetracyclin repressor-like, C-terminal domain"/>
    <property type="match status" value="1"/>
</dbReference>
<evidence type="ECO:0000259" key="4">
    <source>
        <dbReference type="PROSITE" id="PS50977"/>
    </source>
</evidence>
<organism evidence="5 6">
    <name type="scientific">Leptospira yanagawae</name>
    <dbReference type="NCBI Taxonomy" id="293069"/>
    <lineage>
        <taxon>Bacteria</taxon>
        <taxon>Pseudomonadati</taxon>
        <taxon>Spirochaetota</taxon>
        <taxon>Spirochaetia</taxon>
        <taxon>Leptospirales</taxon>
        <taxon>Leptospiraceae</taxon>
        <taxon>Leptospira</taxon>
    </lineage>
</organism>
<dbReference type="Gene3D" id="1.10.357.10">
    <property type="entry name" value="Tetracycline Repressor, domain 2"/>
    <property type="match status" value="1"/>
</dbReference>
<evidence type="ECO:0000256" key="3">
    <source>
        <dbReference type="SAM" id="MobiDB-lite"/>
    </source>
</evidence>
<evidence type="ECO:0000313" key="6">
    <source>
        <dbReference type="Proteomes" id="UP000298200"/>
    </source>
</evidence>
<gene>
    <name evidence="5" type="ORF">EHQ46_15725</name>
</gene>
<dbReference type="InterPro" id="IPR009057">
    <property type="entry name" value="Homeodomain-like_sf"/>
</dbReference>
<dbReference type="PROSITE" id="PS50977">
    <property type="entry name" value="HTH_TETR_2"/>
    <property type="match status" value="1"/>
</dbReference>
<dbReference type="SUPFAM" id="SSF46689">
    <property type="entry name" value="Homeodomain-like"/>
    <property type="match status" value="1"/>
</dbReference>
<evidence type="ECO:0000313" key="5">
    <source>
        <dbReference type="EMBL" id="TGL19236.1"/>
    </source>
</evidence>
<keyword evidence="6" id="KW-1185">Reference proteome</keyword>